<sequence>MTTNSFQTPTTGSFEPDPTSTPEAIFTAIAQENIAHNEQNSPSLQQKQQDSGLQTGSPSPSSFTPNTGGIP</sequence>
<feature type="compositionally biased region" description="Polar residues" evidence="1">
    <location>
        <begin position="34"/>
        <end position="71"/>
    </location>
</feature>
<evidence type="ECO:0000313" key="3">
    <source>
        <dbReference type="Proteomes" id="UP000248706"/>
    </source>
</evidence>
<keyword evidence="3" id="KW-1185">Reference proteome</keyword>
<feature type="region of interest" description="Disordered" evidence="1">
    <location>
        <begin position="1"/>
        <end position="71"/>
    </location>
</feature>
<name>A0A328VKJ7_9CHLR</name>
<feature type="compositionally biased region" description="Polar residues" evidence="1">
    <location>
        <begin position="1"/>
        <end position="22"/>
    </location>
</feature>
<dbReference type="EMBL" id="MCIF01000002">
    <property type="protein sequence ID" value="RAQ97441.1"/>
    <property type="molecule type" value="Genomic_DNA"/>
</dbReference>
<accession>A0A328VKJ7</accession>
<comment type="caution">
    <text evidence="2">The sequence shown here is derived from an EMBL/GenBank/DDBJ whole genome shotgun (WGS) entry which is preliminary data.</text>
</comment>
<gene>
    <name evidence="2" type="ORF">A4R35_18025</name>
</gene>
<reference evidence="2 3" key="1">
    <citation type="submission" date="2016-08" db="EMBL/GenBank/DDBJ databases">
        <title>Analysis of Carbohydrate Active Enzymes in Thermogemmatispora T81 Reveals Carbohydrate Degradation Ability.</title>
        <authorList>
            <person name="Tomazini A."/>
            <person name="Lal S."/>
            <person name="Stott M."/>
            <person name="Henrissat B."/>
            <person name="Polikarpov I."/>
            <person name="Sparling R."/>
            <person name="Levin D.B."/>
        </authorList>
    </citation>
    <scope>NUCLEOTIDE SEQUENCE [LARGE SCALE GENOMIC DNA]</scope>
    <source>
        <strain evidence="2 3">T81</strain>
    </source>
</reference>
<evidence type="ECO:0000256" key="1">
    <source>
        <dbReference type="SAM" id="MobiDB-lite"/>
    </source>
</evidence>
<evidence type="ECO:0000313" key="2">
    <source>
        <dbReference type="EMBL" id="RAQ97441.1"/>
    </source>
</evidence>
<dbReference type="Proteomes" id="UP000248706">
    <property type="component" value="Unassembled WGS sequence"/>
</dbReference>
<proteinExistence type="predicted"/>
<organism evidence="2 3">
    <name type="scientific">Thermogemmatispora tikiterensis</name>
    <dbReference type="NCBI Taxonomy" id="1825093"/>
    <lineage>
        <taxon>Bacteria</taxon>
        <taxon>Bacillati</taxon>
        <taxon>Chloroflexota</taxon>
        <taxon>Ktedonobacteria</taxon>
        <taxon>Thermogemmatisporales</taxon>
        <taxon>Thermogemmatisporaceae</taxon>
        <taxon>Thermogemmatispora</taxon>
    </lineage>
</organism>
<dbReference type="AlphaFoldDB" id="A0A328VKJ7"/>
<protein>
    <submittedName>
        <fullName evidence="2">Uncharacterized protein</fullName>
    </submittedName>
</protein>